<dbReference type="AlphaFoldDB" id="A0AAJ1QHN7"/>
<organism evidence="1 2">
    <name type="scientific">Empedobacter brevis</name>
    <dbReference type="NCBI Taxonomy" id="247"/>
    <lineage>
        <taxon>Bacteria</taxon>
        <taxon>Pseudomonadati</taxon>
        <taxon>Bacteroidota</taxon>
        <taxon>Flavobacteriia</taxon>
        <taxon>Flavobacteriales</taxon>
        <taxon>Weeksellaceae</taxon>
        <taxon>Empedobacter</taxon>
    </lineage>
</organism>
<name>A0AAJ1QHN7_9FLAO</name>
<dbReference type="EMBL" id="JACAGJ010000012">
    <property type="protein sequence ID" value="MDM1074208.1"/>
    <property type="molecule type" value="Genomic_DNA"/>
</dbReference>
<reference evidence="1" key="2">
    <citation type="journal article" date="2022" name="Sci. Total Environ.">
        <title>Prevalence, transmission, and molecular epidemiology of tet(X)-positive bacteria among humans, animals, and environmental niches in China: An epidemiological, and genomic-based study.</title>
        <authorList>
            <person name="Dong N."/>
            <person name="Zeng Y."/>
            <person name="Cai C."/>
            <person name="Sun C."/>
            <person name="Lu J."/>
            <person name="Liu C."/>
            <person name="Zhou H."/>
            <person name="Sun Q."/>
            <person name="Shu L."/>
            <person name="Wang H."/>
            <person name="Wang Y."/>
            <person name="Wang S."/>
            <person name="Wu C."/>
            <person name="Chan E.W."/>
            <person name="Chen G."/>
            <person name="Shen Z."/>
            <person name="Chen S."/>
            <person name="Zhang R."/>
        </authorList>
    </citation>
    <scope>NUCLEOTIDE SEQUENCE</scope>
    <source>
        <strain evidence="1">R655-4</strain>
    </source>
</reference>
<gene>
    <name evidence="1" type="ORF">HX001_17115</name>
</gene>
<dbReference type="Proteomes" id="UP001170959">
    <property type="component" value="Unassembled WGS sequence"/>
</dbReference>
<evidence type="ECO:0000313" key="1">
    <source>
        <dbReference type="EMBL" id="MDM1074208.1"/>
    </source>
</evidence>
<dbReference type="RefSeq" id="WP_280061311.1">
    <property type="nucleotide sequence ID" value="NZ_JACAGJ010000012.1"/>
</dbReference>
<evidence type="ECO:0000313" key="2">
    <source>
        <dbReference type="Proteomes" id="UP001170959"/>
    </source>
</evidence>
<reference evidence="1" key="1">
    <citation type="submission" date="2020-06" db="EMBL/GenBank/DDBJ databases">
        <authorList>
            <person name="Dong N."/>
        </authorList>
    </citation>
    <scope>NUCLEOTIDE SEQUENCE</scope>
    <source>
        <strain evidence="1">R655-4</strain>
    </source>
</reference>
<protein>
    <submittedName>
        <fullName evidence="1">Transcriptional regulator</fullName>
    </submittedName>
</protein>
<proteinExistence type="predicted"/>
<comment type="caution">
    <text evidence="1">The sequence shown here is derived from an EMBL/GenBank/DDBJ whole genome shotgun (WGS) entry which is preliminary data.</text>
</comment>
<accession>A0AAJ1QHN7</accession>
<sequence>MARLTAEKRKEKEEFAKLLFTKENVTDFTELKRRTGVSEKTLRAWEKEGNWTKLKRNIVLTRDEQMALMYDELAEINEFIRNKPEGSRFADHKEASVRRQLVKDIKDLETKAMLPEIINSLTQFLDFVRRNDIEDTKLLANYVDQFIKQKLRS</sequence>